<sequence length="204" mass="22097">MCLYLSFREGKVTDPGQCDESRENEEEEAKSYKTSFGVLKQRAGHPEELRTVHFLLIISKDHSSSYKPYYAMTDCQSTLAALLPSAEYPTTTASESVLDHLSSFTTTSSDGSPPYSHSASEQHESPEGTDYHRSETPSSAQLNADFANTNGGYSPDNVATSSERDESPDTISTSSVGATDTTASCTERADPKATLSASQIELQK</sequence>
<accession>A0A2A2LMB3</accession>
<name>A0A2A2LMB3_9BILA</name>
<proteinExistence type="predicted"/>
<dbReference type="EMBL" id="LIAE01006579">
    <property type="protein sequence ID" value="PAV87344.1"/>
    <property type="molecule type" value="Genomic_DNA"/>
</dbReference>
<comment type="caution">
    <text evidence="2">The sequence shown here is derived from an EMBL/GenBank/DDBJ whole genome shotgun (WGS) entry which is preliminary data.</text>
</comment>
<dbReference type="OrthoDB" id="5849097at2759"/>
<feature type="region of interest" description="Disordered" evidence="1">
    <location>
        <begin position="103"/>
        <end position="204"/>
    </location>
</feature>
<dbReference type="STRING" id="2018661.A0A2A2LMB3"/>
<evidence type="ECO:0000313" key="3">
    <source>
        <dbReference type="Proteomes" id="UP000218231"/>
    </source>
</evidence>
<feature type="compositionally biased region" description="Basic and acidic residues" evidence="1">
    <location>
        <begin position="120"/>
        <end position="135"/>
    </location>
</feature>
<feature type="compositionally biased region" description="Polar residues" evidence="1">
    <location>
        <begin position="169"/>
        <end position="185"/>
    </location>
</feature>
<feature type="compositionally biased region" description="Polar residues" evidence="1">
    <location>
        <begin position="136"/>
        <end position="161"/>
    </location>
</feature>
<feature type="non-terminal residue" evidence="2">
    <location>
        <position position="204"/>
    </location>
</feature>
<evidence type="ECO:0000256" key="1">
    <source>
        <dbReference type="SAM" id="MobiDB-lite"/>
    </source>
</evidence>
<dbReference type="AlphaFoldDB" id="A0A2A2LMB3"/>
<gene>
    <name evidence="2" type="ORF">WR25_12052</name>
</gene>
<evidence type="ECO:0000313" key="2">
    <source>
        <dbReference type="EMBL" id="PAV87344.1"/>
    </source>
</evidence>
<protein>
    <submittedName>
        <fullName evidence="2">Uncharacterized protein</fullName>
    </submittedName>
</protein>
<organism evidence="2 3">
    <name type="scientific">Diploscapter pachys</name>
    <dbReference type="NCBI Taxonomy" id="2018661"/>
    <lineage>
        <taxon>Eukaryota</taxon>
        <taxon>Metazoa</taxon>
        <taxon>Ecdysozoa</taxon>
        <taxon>Nematoda</taxon>
        <taxon>Chromadorea</taxon>
        <taxon>Rhabditida</taxon>
        <taxon>Rhabditina</taxon>
        <taxon>Rhabditomorpha</taxon>
        <taxon>Rhabditoidea</taxon>
        <taxon>Rhabditidae</taxon>
        <taxon>Diploscapter</taxon>
    </lineage>
</organism>
<reference evidence="2 3" key="1">
    <citation type="journal article" date="2017" name="Curr. Biol.">
        <title>Genome architecture and evolution of a unichromosomal asexual nematode.</title>
        <authorList>
            <person name="Fradin H."/>
            <person name="Zegar C."/>
            <person name="Gutwein M."/>
            <person name="Lucas J."/>
            <person name="Kovtun M."/>
            <person name="Corcoran D."/>
            <person name="Baugh L.R."/>
            <person name="Kiontke K."/>
            <person name="Gunsalus K."/>
            <person name="Fitch D.H."/>
            <person name="Piano F."/>
        </authorList>
    </citation>
    <scope>NUCLEOTIDE SEQUENCE [LARGE SCALE GENOMIC DNA]</scope>
    <source>
        <strain evidence="2">PF1309</strain>
    </source>
</reference>
<dbReference type="Proteomes" id="UP000218231">
    <property type="component" value="Unassembled WGS sequence"/>
</dbReference>
<keyword evidence="3" id="KW-1185">Reference proteome</keyword>
<feature type="region of interest" description="Disordered" evidence="1">
    <location>
        <begin position="12"/>
        <end position="31"/>
    </location>
</feature>
<feature type="compositionally biased region" description="Polar residues" evidence="1">
    <location>
        <begin position="103"/>
        <end position="119"/>
    </location>
</feature>
<feature type="compositionally biased region" description="Polar residues" evidence="1">
    <location>
        <begin position="195"/>
        <end position="204"/>
    </location>
</feature>